<dbReference type="GO" id="GO:0006364">
    <property type="term" value="P:rRNA processing"/>
    <property type="evidence" value="ECO:0007669"/>
    <property type="project" value="InterPro"/>
</dbReference>
<feature type="compositionally biased region" description="Basic and acidic residues" evidence="1">
    <location>
        <begin position="65"/>
        <end position="75"/>
    </location>
</feature>
<feature type="region of interest" description="Disordered" evidence="1">
    <location>
        <begin position="1"/>
        <end position="210"/>
    </location>
</feature>
<feature type="region of interest" description="Disordered" evidence="1">
    <location>
        <begin position="290"/>
        <end position="352"/>
    </location>
</feature>
<gene>
    <name evidence="2" type="ORF">LY89DRAFT_731498</name>
</gene>
<feature type="compositionally biased region" description="Basic and acidic residues" evidence="1">
    <location>
        <begin position="99"/>
        <end position="114"/>
    </location>
</feature>
<keyword evidence="3" id="KW-1185">Reference proteome</keyword>
<dbReference type="Proteomes" id="UP000070700">
    <property type="component" value="Unassembled WGS sequence"/>
</dbReference>
<feature type="compositionally biased region" description="Acidic residues" evidence="1">
    <location>
        <begin position="135"/>
        <end position="150"/>
    </location>
</feature>
<feature type="compositionally biased region" description="Basic and acidic residues" evidence="1">
    <location>
        <begin position="163"/>
        <end position="174"/>
    </location>
</feature>
<dbReference type="GeneID" id="28829302"/>
<dbReference type="Pfam" id="PF08297">
    <property type="entry name" value="U3_snoRNA_assoc"/>
    <property type="match status" value="1"/>
</dbReference>
<proteinExistence type="predicted"/>
<dbReference type="RefSeq" id="XP_018073431.1">
    <property type="nucleotide sequence ID" value="XM_018219576.1"/>
</dbReference>
<sequence length="352" mass="39883">MVKARPHQHELLDEDEDEELNDENSIIVDVPPPRSKSRKRTVSDLSGEVKVKTPSPKKRKVLPVRGKDGDEEKLPSTRPVVEIPARTMSPPRATTGTIEGHESGRKTNHRRFDSEEPVEEVFSTTREPAGNAEDSQSEEHEDEDSDDDAPEAVGMQEAAQTIRAREKDAAKAVKEQAAASRQKRKEREETLRKQAESTKKRKPKTEVERLEDRVIITIESDDDEDEKVRADIEAIDDEDDVAPPTRISRHRDVPDLLPLEFLEDDDPNEVIAAEEAPRIAPRKKKFKELLEKGPKDRRVGKTTYRVTKTQSTNLAPKAAHNARSVKESWLQGRSGMKIDSNRKPFSKGFFKK</sequence>
<feature type="compositionally biased region" description="Basic and acidic residues" evidence="1">
    <location>
        <begin position="185"/>
        <end position="210"/>
    </location>
</feature>
<feature type="compositionally biased region" description="Acidic residues" evidence="1">
    <location>
        <begin position="12"/>
        <end position="22"/>
    </location>
</feature>
<evidence type="ECO:0000313" key="3">
    <source>
        <dbReference type="Proteomes" id="UP000070700"/>
    </source>
</evidence>
<feature type="compositionally biased region" description="Polar residues" evidence="1">
    <location>
        <begin position="304"/>
        <end position="314"/>
    </location>
</feature>
<dbReference type="AlphaFoldDB" id="A0A194XG07"/>
<evidence type="ECO:0000256" key="1">
    <source>
        <dbReference type="SAM" id="MobiDB-lite"/>
    </source>
</evidence>
<name>A0A194XG07_MOLSC</name>
<reference evidence="2 3" key="1">
    <citation type="submission" date="2015-10" db="EMBL/GenBank/DDBJ databases">
        <title>Full genome of DAOMC 229536 Phialocephala scopiformis, a fungal endophyte of spruce producing the potent anti-insectan compound rugulosin.</title>
        <authorList>
            <consortium name="DOE Joint Genome Institute"/>
            <person name="Walker A.K."/>
            <person name="Frasz S.L."/>
            <person name="Seifert K.A."/>
            <person name="Miller J.D."/>
            <person name="Mondo S.J."/>
            <person name="Labutti K."/>
            <person name="Lipzen A."/>
            <person name="Dockter R."/>
            <person name="Kennedy M."/>
            <person name="Grigoriev I.V."/>
            <person name="Spatafora J.W."/>
        </authorList>
    </citation>
    <scope>NUCLEOTIDE SEQUENCE [LARGE SCALE GENOMIC DNA]</scope>
    <source>
        <strain evidence="2 3">CBS 120377</strain>
    </source>
</reference>
<dbReference type="OrthoDB" id="5245631at2759"/>
<dbReference type="EMBL" id="KQ947411">
    <property type="protein sequence ID" value="KUJ19076.1"/>
    <property type="molecule type" value="Genomic_DNA"/>
</dbReference>
<dbReference type="KEGG" id="psco:LY89DRAFT_731498"/>
<evidence type="ECO:0000313" key="2">
    <source>
        <dbReference type="EMBL" id="KUJ19076.1"/>
    </source>
</evidence>
<dbReference type="GO" id="GO:0030515">
    <property type="term" value="F:snoRNA binding"/>
    <property type="evidence" value="ECO:0007669"/>
    <property type="project" value="InterPro"/>
</dbReference>
<dbReference type="InterPro" id="IPR013268">
    <property type="entry name" value="UTP16"/>
</dbReference>
<protein>
    <submittedName>
        <fullName evidence="2">Uncharacterized protein</fullName>
    </submittedName>
</protein>
<feature type="compositionally biased region" description="Basic and acidic residues" evidence="1">
    <location>
        <begin position="290"/>
        <end position="299"/>
    </location>
</feature>
<feature type="region of interest" description="Disordered" evidence="1">
    <location>
        <begin position="222"/>
        <end position="249"/>
    </location>
</feature>
<dbReference type="InParanoid" id="A0A194XG07"/>
<organism evidence="2 3">
    <name type="scientific">Mollisia scopiformis</name>
    <name type="common">Conifer needle endophyte fungus</name>
    <name type="synonym">Phialocephala scopiformis</name>
    <dbReference type="NCBI Taxonomy" id="149040"/>
    <lineage>
        <taxon>Eukaryota</taxon>
        <taxon>Fungi</taxon>
        <taxon>Dikarya</taxon>
        <taxon>Ascomycota</taxon>
        <taxon>Pezizomycotina</taxon>
        <taxon>Leotiomycetes</taxon>
        <taxon>Helotiales</taxon>
        <taxon>Mollisiaceae</taxon>
        <taxon>Mollisia</taxon>
    </lineage>
</organism>
<accession>A0A194XG07</accession>